<dbReference type="PROSITE" id="PS50949">
    <property type="entry name" value="HTH_GNTR"/>
    <property type="match status" value="1"/>
</dbReference>
<dbReference type="Proteomes" id="UP001589740">
    <property type="component" value="Unassembled WGS sequence"/>
</dbReference>
<dbReference type="Pfam" id="PF00392">
    <property type="entry name" value="GntR"/>
    <property type="match status" value="1"/>
</dbReference>
<dbReference type="PANTHER" id="PTHR43537">
    <property type="entry name" value="TRANSCRIPTIONAL REGULATOR, GNTR FAMILY"/>
    <property type="match status" value="1"/>
</dbReference>
<dbReference type="SMART" id="SM00345">
    <property type="entry name" value="HTH_GNTR"/>
    <property type="match status" value="1"/>
</dbReference>
<gene>
    <name evidence="5" type="ORF">ACFFLE_00555</name>
</gene>
<evidence type="ECO:0000256" key="2">
    <source>
        <dbReference type="ARBA" id="ARBA00023125"/>
    </source>
</evidence>
<name>A0ABV5Z0H9_9STAP</name>
<organism evidence="5 6">
    <name type="scientific">Salinicoccus siamensis</name>
    <dbReference type="NCBI Taxonomy" id="381830"/>
    <lineage>
        <taxon>Bacteria</taxon>
        <taxon>Bacillati</taxon>
        <taxon>Bacillota</taxon>
        <taxon>Bacilli</taxon>
        <taxon>Bacillales</taxon>
        <taxon>Staphylococcaceae</taxon>
        <taxon>Salinicoccus</taxon>
    </lineage>
</organism>
<dbReference type="CDD" id="cd07377">
    <property type="entry name" value="WHTH_GntR"/>
    <property type="match status" value="1"/>
</dbReference>
<dbReference type="SUPFAM" id="SSF46785">
    <property type="entry name" value="Winged helix' DNA-binding domain"/>
    <property type="match status" value="1"/>
</dbReference>
<dbReference type="PANTHER" id="PTHR43537:SF5">
    <property type="entry name" value="UXU OPERON TRANSCRIPTIONAL REGULATOR"/>
    <property type="match status" value="1"/>
</dbReference>
<comment type="caution">
    <text evidence="5">The sequence shown here is derived from an EMBL/GenBank/DDBJ whole genome shotgun (WGS) entry which is preliminary data.</text>
</comment>
<feature type="domain" description="HTH gntR-type" evidence="4">
    <location>
        <begin position="3"/>
        <end position="71"/>
    </location>
</feature>
<dbReference type="RefSeq" id="WP_380569248.1">
    <property type="nucleotide sequence ID" value="NZ_JBHMAH010000002.1"/>
</dbReference>
<protein>
    <submittedName>
        <fullName evidence="5">FadR/GntR family transcriptional regulator</fullName>
    </submittedName>
</protein>
<dbReference type="SUPFAM" id="SSF48008">
    <property type="entry name" value="GntR ligand-binding domain-like"/>
    <property type="match status" value="1"/>
</dbReference>
<reference evidence="5 6" key="1">
    <citation type="submission" date="2024-09" db="EMBL/GenBank/DDBJ databases">
        <authorList>
            <person name="Sun Q."/>
            <person name="Mori K."/>
        </authorList>
    </citation>
    <scope>NUCLEOTIDE SEQUENCE [LARGE SCALE GENOMIC DNA]</scope>
    <source>
        <strain evidence="5 6">JCM 12822</strain>
    </source>
</reference>
<proteinExistence type="predicted"/>
<dbReference type="InterPro" id="IPR036390">
    <property type="entry name" value="WH_DNA-bd_sf"/>
</dbReference>
<accession>A0ABV5Z0H9</accession>
<dbReference type="Gene3D" id="1.20.120.530">
    <property type="entry name" value="GntR ligand-binding domain-like"/>
    <property type="match status" value="1"/>
</dbReference>
<keyword evidence="6" id="KW-1185">Reference proteome</keyword>
<dbReference type="InterPro" id="IPR008920">
    <property type="entry name" value="TF_FadR/GntR_C"/>
</dbReference>
<evidence type="ECO:0000256" key="3">
    <source>
        <dbReference type="ARBA" id="ARBA00023163"/>
    </source>
</evidence>
<evidence type="ECO:0000259" key="4">
    <source>
        <dbReference type="PROSITE" id="PS50949"/>
    </source>
</evidence>
<evidence type="ECO:0000256" key="1">
    <source>
        <dbReference type="ARBA" id="ARBA00023015"/>
    </source>
</evidence>
<dbReference type="InterPro" id="IPR036388">
    <property type="entry name" value="WH-like_DNA-bd_sf"/>
</dbReference>
<dbReference type="SMART" id="SM00895">
    <property type="entry name" value="FCD"/>
    <property type="match status" value="1"/>
</dbReference>
<evidence type="ECO:0000313" key="6">
    <source>
        <dbReference type="Proteomes" id="UP001589740"/>
    </source>
</evidence>
<dbReference type="Pfam" id="PF07729">
    <property type="entry name" value="FCD"/>
    <property type="match status" value="1"/>
</dbReference>
<keyword evidence="1" id="KW-0805">Transcription regulation</keyword>
<keyword evidence="2" id="KW-0238">DNA-binding</keyword>
<dbReference type="InterPro" id="IPR011711">
    <property type="entry name" value="GntR_C"/>
</dbReference>
<keyword evidence="3" id="KW-0804">Transcription</keyword>
<dbReference type="InterPro" id="IPR000524">
    <property type="entry name" value="Tscrpt_reg_HTH_GntR"/>
</dbReference>
<evidence type="ECO:0000313" key="5">
    <source>
        <dbReference type="EMBL" id="MFB9859599.1"/>
    </source>
</evidence>
<dbReference type="EMBL" id="JBHMAH010000002">
    <property type="protein sequence ID" value="MFB9859599.1"/>
    <property type="molecule type" value="Genomic_DNA"/>
</dbReference>
<dbReference type="Gene3D" id="1.10.10.10">
    <property type="entry name" value="Winged helix-like DNA-binding domain superfamily/Winged helix DNA-binding domain"/>
    <property type="match status" value="1"/>
</dbReference>
<sequence>MRKRVYEEITDIILSDIKSGKLKPGDKLPTISKMAETYQVSQASIREALNSLKVLDVIQVKHGQGSFINEQMPLGFEQNFEIITKSDITNLLELRKIIEVGCAGAACKKADALHFEKMEKALKKMETAVENNELGEQADYDFHMAIAEATGNPLLINLLEDVSETMIRTMRETRRLWLYETQKSIEKIYEEHKLIYKAIKDKNEDEATKNMLSHLKEVEELLLMHY</sequence>